<dbReference type="InterPro" id="IPR006675">
    <property type="entry name" value="HDIG_dom"/>
</dbReference>
<organism evidence="2 3">
    <name type="scientific">Candidatus Nealsonbacteria bacterium CG02_land_8_20_14_3_00_37_10</name>
    <dbReference type="NCBI Taxonomy" id="1974699"/>
    <lineage>
        <taxon>Bacteria</taxon>
        <taxon>Candidatus Nealsoniibacteriota</taxon>
    </lineage>
</organism>
<dbReference type="InterPro" id="IPR006674">
    <property type="entry name" value="HD_domain"/>
</dbReference>
<dbReference type="AlphaFoldDB" id="A0A2M7DA11"/>
<dbReference type="GO" id="GO:0016787">
    <property type="term" value="F:hydrolase activity"/>
    <property type="evidence" value="ECO:0007669"/>
    <property type="project" value="UniProtKB-KW"/>
</dbReference>
<evidence type="ECO:0000313" key="2">
    <source>
        <dbReference type="EMBL" id="PIV45257.1"/>
    </source>
</evidence>
<reference evidence="3" key="1">
    <citation type="submission" date="2017-09" db="EMBL/GenBank/DDBJ databases">
        <title>Depth-based differentiation of microbial function through sediment-hosted aquifers and enrichment of novel symbionts in the deep terrestrial subsurface.</title>
        <authorList>
            <person name="Probst A.J."/>
            <person name="Ladd B."/>
            <person name="Jarett J.K."/>
            <person name="Geller-Mcgrath D.E."/>
            <person name="Sieber C.M.K."/>
            <person name="Emerson J.B."/>
            <person name="Anantharaman K."/>
            <person name="Thomas B.C."/>
            <person name="Malmstrom R."/>
            <person name="Stieglmeier M."/>
            <person name="Klingl A."/>
            <person name="Woyke T."/>
            <person name="Ryan C.M."/>
            <person name="Banfield J.F."/>
        </authorList>
    </citation>
    <scope>NUCLEOTIDE SEQUENCE [LARGE SCALE GENOMIC DNA]</scope>
</reference>
<dbReference type="Pfam" id="PF01966">
    <property type="entry name" value="HD"/>
    <property type="match status" value="1"/>
</dbReference>
<dbReference type="EMBL" id="PETZ01000017">
    <property type="protein sequence ID" value="PIV45257.1"/>
    <property type="molecule type" value="Genomic_DNA"/>
</dbReference>
<name>A0A2M7DA11_9BACT</name>
<dbReference type="Gene3D" id="1.10.3210.50">
    <property type="match status" value="1"/>
</dbReference>
<comment type="caution">
    <text evidence="2">The sequence shown here is derived from an EMBL/GenBank/DDBJ whole genome shotgun (WGS) entry which is preliminary data.</text>
</comment>
<proteinExistence type="predicted"/>
<protein>
    <submittedName>
        <fullName evidence="2">Phosphohydrolase</fullName>
    </submittedName>
</protein>
<dbReference type="CDD" id="cd00077">
    <property type="entry name" value="HDc"/>
    <property type="match status" value="1"/>
</dbReference>
<dbReference type="SUPFAM" id="SSF109604">
    <property type="entry name" value="HD-domain/PDEase-like"/>
    <property type="match status" value="1"/>
</dbReference>
<gene>
    <name evidence="2" type="ORF">COS25_00770</name>
</gene>
<dbReference type="InterPro" id="IPR003607">
    <property type="entry name" value="HD/PDEase_dom"/>
</dbReference>
<keyword evidence="2" id="KW-0378">Hydrolase</keyword>
<dbReference type="NCBIfam" id="TIGR00277">
    <property type="entry name" value="HDIG"/>
    <property type="match status" value="1"/>
</dbReference>
<accession>A0A2M7DA11</accession>
<dbReference type="PANTHER" id="PTHR33594">
    <property type="entry name" value="SUPERFAMILY HYDROLASE, PUTATIVE (AFU_ORTHOLOGUE AFUA_1G03035)-RELATED"/>
    <property type="match status" value="1"/>
</dbReference>
<dbReference type="SMART" id="SM00471">
    <property type="entry name" value="HDc"/>
    <property type="match status" value="1"/>
</dbReference>
<dbReference type="PANTHER" id="PTHR33594:SF1">
    <property type="entry name" value="HD_PDEASE DOMAIN-CONTAINING PROTEIN"/>
    <property type="match status" value="1"/>
</dbReference>
<feature type="domain" description="HD" evidence="1">
    <location>
        <begin position="24"/>
        <end position="131"/>
    </location>
</feature>
<dbReference type="Proteomes" id="UP000230864">
    <property type="component" value="Unassembled WGS sequence"/>
</dbReference>
<evidence type="ECO:0000313" key="3">
    <source>
        <dbReference type="Proteomes" id="UP000230864"/>
    </source>
</evidence>
<evidence type="ECO:0000259" key="1">
    <source>
        <dbReference type="PROSITE" id="PS51831"/>
    </source>
</evidence>
<dbReference type="PROSITE" id="PS51831">
    <property type="entry name" value="HD"/>
    <property type="match status" value="1"/>
</dbReference>
<sequence length="227" mass="26029">MEEKYQKIKKIAEGNLKGCDAGHDINHALRVYDLCLKLARGIKDVDLEILQLAVLLHDIGGLKELKDKTGKVCHARKSAKMAQKILKNLKYPQEKIDKVIHCILAHRHRTGVKPETKEAKILFDADKLDALGALGVARAYIWIGKNNAKIYSNMPLEKYIRENIVGGKLNGRIKDKSKHNPFFEFELKLKRLPQRLYTQRAKKMARERLSFMASFFNRLKKEVAGKI</sequence>